<dbReference type="SMART" id="SM00487">
    <property type="entry name" value="DEXDc"/>
    <property type="match status" value="1"/>
</dbReference>
<dbReference type="GO" id="GO:0051607">
    <property type="term" value="P:defense response to virus"/>
    <property type="evidence" value="ECO:0007669"/>
    <property type="project" value="UniProtKB-KW"/>
</dbReference>
<gene>
    <name evidence="12" type="ORF">ERS852471_03071</name>
</gene>
<evidence type="ECO:0000256" key="4">
    <source>
        <dbReference type="ARBA" id="ARBA00022723"/>
    </source>
</evidence>
<keyword evidence="7" id="KW-0347">Helicase</keyword>
<keyword evidence="3" id="KW-0540">Nuclease</keyword>
<dbReference type="InterPro" id="IPR001650">
    <property type="entry name" value="Helicase_C-like"/>
</dbReference>
<evidence type="ECO:0000256" key="1">
    <source>
        <dbReference type="ARBA" id="ARBA00006847"/>
    </source>
</evidence>
<dbReference type="GO" id="GO:0004518">
    <property type="term" value="F:nuclease activity"/>
    <property type="evidence" value="ECO:0007669"/>
    <property type="project" value="UniProtKB-KW"/>
</dbReference>
<dbReference type="Gene3D" id="1.10.3210.30">
    <property type="match status" value="1"/>
</dbReference>
<dbReference type="InterPro" id="IPR038257">
    <property type="entry name" value="CRISPR-assoc_Cas3_HD_sf"/>
</dbReference>
<keyword evidence="9" id="KW-0051">Antiviral defense</keyword>
<name>A0A174KVE9_9CLOT</name>
<keyword evidence="4" id="KW-0479">Metal-binding</keyword>
<evidence type="ECO:0000259" key="11">
    <source>
        <dbReference type="PROSITE" id="PS51643"/>
    </source>
</evidence>
<dbReference type="InterPro" id="IPR014001">
    <property type="entry name" value="Helicase_ATP-bd"/>
</dbReference>
<evidence type="ECO:0000256" key="2">
    <source>
        <dbReference type="ARBA" id="ARBA00009046"/>
    </source>
</evidence>
<dbReference type="GO" id="GO:0046872">
    <property type="term" value="F:metal ion binding"/>
    <property type="evidence" value="ECO:0007669"/>
    <property type="project" value="UniProtKB-KW"/>
</dbReference>
<dbReference type="RefSeq" id="WP_055268083.1">
    <property type="nucleotide sequence ID" value="NZ_CABIXQ010000027.1"/>
</dbReference>
<dbReference type="GO" id="GO:0003676">
    <property type="term" value="F:nucleic acid binding"/>
    <property type="evidence" value="ECO:0007669"/>
    <property type="project" value="InterPro"/>
</dbReference>
<dbReference type="NCBIfam" id="TIGR01596">
    <property type="entry name" value="cas3_HD"/>
    <property type="match status" value="1"/>
</dbReference>
<dbReference type="Pfam" id="PF00270">
    <property type="entry name" value="DEAD"/>
    <property type="match status" value="1"/>
</dbReference>
<evidence type="ECO:0000256" key="8">
    <source>
        <dbReference type="ARBA" id="ARBA00022840"/>
    </source>
</evidence>
<evidence type="ECO:0000256" key="3">
    <source>
        <dbReference type="ARBA" id="ARBA00022722"/>
    </source>
</evidence>
<dbReference type="PROSITE" id="PS51192">
    <property type="entry name" value="HELICASE_ATP_BIND_1"/>
    <property type="match status" value="1"/>
</dbReference>
<dbReference type="Pfam" id="PF18019">
    <property type="entry name" value="Cas3_HD"/>
    <property type="match status" value="1"/>
</dbReference>
<accession>A0A174KVE9</accession>
<dbReference type="CDD" id="cd09641">
    <property type="entry name" value="Cas3''_I"/>
    <property type="match status" value="1"/>
</dbReference>
<evidence type="ECO:0000313" key="12">
    <source>
        <dbReference type="EMBL" id="CUP13798.1"/>
    </source>
</evidence>
<dbReference type="InterPro" id="IPR027417">
    <property type="entry name" value="P-loop_NTPase"/>
</dbReference>
<dbReference type="GO" id="GO:0004386">
    <property type="term" value="F:helicase activity"/>
    <property type="evidence" value="ECO:0007669"/>
    <property type="project" value="UniProtKB-KW"/>
</dbReference>
<evidence type="ECO:0000313" key="13">
    <source>
        <dbReference type="Proteomes" id="UP000095594"/>
    </source>
</evidence>
<keyword evidence="6" id="KW-0378">Hydrolase</keyword>
<dbReference type="InterPro" id="IPR006483">
    <property type="entry name" value="CRISPR-assoc_Cas3_HD"/>
</dbReference>
<dbReference type="Gene3D" id="3.40.50.300">
    <property type="entry name" value="P-loop containing nucleotide triphosphate hydrolases"/>
    <property type="match status" value="2"/>
</dbReference>
<keyword evidence="8" id="KW-0067">ATP-binding</keyword>
<dbReference type="NCBIfam" id="TIGR01587">
    <property type="entry name" value="cas3_core"/>
    <property type="match status" value="1"/>
</dbReference>
<dbReference type="SMART" id="SM00490">
    <property type="entry name" value="HELICc"/>
    <property type="match status" value="1"/>
</dbReference>
<comment type="similarity">
    <text evidence="1">In the N-terminal section; belongs to the CRISPR-associated nuclease Cas3-HD family.</text>
</comment>
<reference evidence="12 13" key="1">
    <citation type="submission" date="2015-09" db="EMBL/GenBank/DDBJ databases">
        <authorList>
            <consortium name="Pathogen Informatics"/>
        </authorList>
    </citation>
    <scope>NUCLEOTIDE SEQUENCE [LARGE SCALE GENOMIC DNA]</scope>
    <source>
        <strain evidence="12 13">2789STDY5834856</strain>
    </source>
</reference>
<dbReference type="OrthoDB" id="9810236at2"/>
<dbReference type="PROSITE" id="PS51643">
    <property type="entry name" value="HD_CAS3"/>
    <property type="match status" value="1"/>
</dbReference>
<evidence type="ECO:0000256" key="5">
    <source>
        <dbReference type="ARBA" id="ARBA00022741"/>
    </source>
</evidence>
<feature type="domain" description="Helicase ATP-binding" evidence="10">
    <location>
        <begin position="324"/>
        <end position="524"/>
    </location>
</feature>
<protein>
    <submittedName>
        <fullName evidence="12">CRISPR-associated helicase Cas3</fullName>
    </submittedName>
</protein>
<organism evidence="12 13">
    <name type="scientific">Clostridium disporicum</name>
    <dbReference type="NCBI Taxonomy" id="84024"/>
    <lineage>
        <taxon>Bacteria</taxon>
        <taxon>Bacillati</taxon>
        <taxon>Bacillota</taxon>
        <taxon>Clostridia</taxon>
        <taxon>Eubacteriales</taxon>
        <taxon>Clostridiaceae</taxon>
        <taxon>Clostridium</taxon>
    </lineage>
</organism>
<dbReference type="InterPro" id="IPR054712">
    <property type="entry name" value="Cas3-like_dom"/>
</dbReference>
<dbReference type="SUPFAM" id="SSF52540">
    <property type="entry name" value="P-loop containing nucleoside triphosphate hydrolases"/>
    <property type="match status" value="1"/>
</dbReference>
<dbReference type="GO" id="GO:0016787">
    <property type="term" value="F:hydrolase activity"/>
    <property type="evidence" value="ECO:0007669"/>
    <property type="project" value="UniProtKB-KW"/>
</dbReference>
<feature type="domain" description="HD Cas3-type" evidence="11">
    <location>
        <begin position="31"/>
        <end position="253"/>
    </location>
</feature>
<dbReference type="Proteomes" id="UP000095594">
    <property type="component" value="Unassembled WGS sequence"/>
</dbReference>
<dbReference type="Pfam" id="PF22590">
    <property type="entry name" value="Cas3-like_C_2"/>
    <property type="match status" value="1"/>
</dbReference>
<comment type="similarity">
    <text evidence="2">In the central section; belongs to the CRISPR-associated helicase Cas3 family.</text>
</comment>
<sequence>MEYLDKREIIDFSEIVNSKYNFYAHKKSVGNKYEYEKLINHIDLSNKYFFKIYDAKNLDSILKNFEEKFLRTVSIEGKELFRKLLVNIVNFHDVGKINPIFQKDKMDNELFETDNFKNIKSKHSIISSVIYIDYFLDEVESLQGKSKKMLRTLLYLNAYLISKHHGDLSQFEKFIASFNKDGEDYGDANKAISVLNESYKDVLCKEFSLNSTKAWNIGDAALKYLKKLDKEDSIYLYTYGRLVFSILLACDFYSTSEFMSGVIVYDFGEISAINEFYDVYKDTKIYKSIRRYEQDSYGKREDFSDEKNINVLRTEMFLDAEKILNENKDGEIFYLEAPTGGGKSNISTNLSFKLIENNNSLKKIYYVSPFNTLVEQNQANLSKIFGDKKEVLNKIAVINSVTAIKMEELKEDNILDEEEFKKYDEALLNRQFLNYPFILITHVGIFNTMFNNDKKSIFSFHQLANSVIVLDEIQSYKLEIWTEIISFLKVFSKLLNIKVIIMSATLPNLDLLTEIKGQTVNLIENREKYFTNPLFKNRVEVNYNLIDKEREELLEHVTIQSKSKKKILMEFIKKKTAYEFYKELLDRNLEAKVLLLTGDDNSIDRAKILKEVKDKDLNHNGVILVATQVIEAGVDIDMDIGYKDISKLDGDEQFMGRINRSCLDKGIVYFFNLDEAESIYRGDFRAEKKYSLINEWVKEILISKNFNKYYEKILIGLKENYNDSTRENLNTERFFKEDVGGLKFSQVAEKMKLIDDTMERQSVYLAREIPLENGEVLDGKDIWNQYIELLRDNKMKYSEKEVKLSDVRAKMNNFIYEVQKNNNIMPNEIVGDLYYLEDGESYFKDGKVDKEKLITGIGDFI</sequence>
<evidence type="ECO:0000256" key="7">
    <source>
        <dbReference type="ARBA" id="ARBA00022806"/>
    </source>
</evidence>
<evidence type="ECO:0000259" key="10">
    <source>
        <dbReference type="PROSITE" id="PS51192"/>
    </source>
</evidence>
<dbReference type="AlphaFoldDB" id="A0A174KVE9"/>
<dbReference type="InterPro" id="IPR006474">
    <property type="entry name" value="Helicase_Cas3_CRISPR-ass_core"/>
</dbReference>
<proteinExistence type="inferred from homology"/>
<evidence type="ECO:0000256" key="9">
    <source>
        <dbReference type="ARBA" id="ARBA00023118"/>
    </source>
</evidence>
<dbReference type="EMBL" id="CYZX01000027">
    <property type="protein sequence ID" value="CUP13798.1"/>
    <property type="molecule type" value="Genomic_DNA"/>
</dbReference>
<keyword evidence="5" id="KW-0547">Nucleotide-binding</keyword>
<dbReference type="InterPro" id="IPR011545">
    <property type="entry name" value="DEAD/DEAH_box_helicase_dom"/>
</dbReference>
<dbReference type="GO" id="GO:0005524">
    <property type="term" value="F:ATP binding"/>
    <property type="evidence" value="ECO:0007669"/>
    <property type="project" value="UniProtKB-KW"/>
</dbReference>
<evidence type="ECO:0000256" key="6">
    <source>
        <dbReference type="ARBA" id="ARBA00022801"/>
    </source>
</evidence>